<dbReference type="Pfam" id="PF25166">
    <property type="entry name" value="CoiA_C"/>
    <property type="match status" value="1"/>
</dbReference>
<dbReference type="Pfam" id="PF06054">
    <property type="entry name" value="CoiA_nuc"/>
    <property type="match status" value="1"/>
</dbReference>
<name>A0A9Q4DL97_BACSC</name>
<dbReference type="PIRSF" id="PIRSF007487">
    <property type="entry name" value="Competence-induced_CoiA_bac"/>
    <property type="match status" value="1"/>
</dbReference>
<dbReference type="Pfam" id="PF25164">
    <property type="entry name" value="CoiA_N"/>
    <property type="match status" value="1"/>
</dbReference>
<evidence type="ECO:0000259" key="2">
    <source>
        <dbReference type="Pfam" id="PF25164"/>
    </source>
</evidence>
<dbReference type="InterPro" id="IPR021176">
    <property type="entry name" value="Competence-induced_CoiA"/>
</dbReference>
<feature type="domain" description="Competence protein CoiA-like N-terminal" evidence="2">
    <location>
        <begin position="11"/>
        <end position="49"/>
    </location>
</feature>
<dbReference type="InterPro" id="IPR057253">
    <property type="entry name" value="CoiA-like_N"/>
</dbReference>
<reference evidence="4" key="1">
    <citation type="submission" date="2022-02" db="EMBL/GenBank/DDBJ databases">
        <title>Crop Bioprotection Bacillus Genome Sequencing.</title>
        <authorList>
            <person name="Dunlap C."/>
        </authorList>
    </citation>
    <scope>NUCLEOTIDE SEQUENCE</scope>
    <source>
        <strain evidence="4">M18B4</strain>
    </source>
</reference>
<dbReference type="EMBL" id="JALANJ010000003">
    <property type="protein sequence ID" value="MCY8119512.1"/>
    <property type="molecule type" value="Genomic_DNA"/>
</dbReference>
<dbReference type="InterPro" id="IPR057252">
    <property type="entry name" value="CoiA_C"/>
</dbReference>
<dbReference type="Proteomes" id="UP001070352">
    <property type="component" value="Unassembled WGS sequence"/>
</dbReference>
<organism evidence="4 5">
    <name type="scientific">Bacillus spizizenii</name>
    <name type="common">Bacillus subtilis subsp. spizizenii</name>
    <dbReference type="NCBI Taxonomy" id="96241"/>
    <lineage>
        <taxon>Bacteria</taxon>
        <taxon>Bacillati</taxon>
        <taxon>Bacillota</taxon>
        <taxon>Bacilli</taxon>
        <taxon>Bacillales</taxon>
        <taxon>Bacillaceae</taxon>
        <taxon>Bacillus</taxon>
    </lineage>
</organism>
<feature type="domain" description="Competence protein CoiA C-terminal" evidence="3">
    <location>
        <begin position="213"/>
        <end position="364"/>
    </location>
</feature>
<evidence type="ECO:0000313" key="4">
    <source>
        <dbReference type="EMBL" id="MCY8119512.1"/>
    </source>
</evidence>
<evidence type="ECO:0000259" key="1">
    <source>
        <dbReference type="Pfam" id="PF06054"/>
    </source>
</evidence>
<proteinExistence type="predicted"/>
<sequence length="373" mass="43528">MFHLLGARQSRKLKGRRFFCPVCGGELAVKLGLQKAPHFAHKQNKSCSIDIEPESAYHLEGKRQLYVWLKTQQASPILEPYIKNINQRPDIMAKIKGRMLAVEYQCATLALDVFQKRTEGFKQAGIIPQWIVGRSRLKRSAPSFYQLSAFHWQFINASSYRELICYCPETRSFRRLSHIIPFYTNHSYSSVQTIPIHRAAANDLFFTEPTPAFQYSGWTKAIHRFRHKPHRFISKETNRLRLLFYEKRQTPLSFLPTEVFVPVIKGAVFNSPVFVWQGFLYLFITDLGYKRAPIRFSAVLQQCKLHIHKKNISLRYKCSEDCLSEAVKQYIDFLCKKGFLRETQKEVYVLNQPAEGVRSLQDLIESDRSCFIE</sequence>
<gene>
    <name evidence="4" type="ORF">MOC45_02655</name>
</gene>
<evidence type="ECO:0000313" key="5">
    <source>
        <dbReference type="Proteomes" id="UP001070352"/>
    </source>
</evidence>
<protein>
    <submittedName>
        <fullName evidence="4">Competence protein CoiA</fullName>
    </submittedName>
</protein>
<evidence type="ECO:0000259" key="3">
    <source>
        <dbReference type="Pfam" id="PF25166"/>
    </source>
</evidence>
<accession>A0A9Q4DL97</accession>
<dbReference type="AlphaFoldDB" id="A0A9Q4DL97"/>
<feature type="domain" description="Competence protein CoiA nuclease-like" evidence="1">
    <location>
        <begin position="54"/>
        <end position="208"/>
    </location>
</feature>
<dbReference type="InterPro" id="IPR010330">
    <property type="entry name" value="CoiA_nuc"/>
</dbReference>
<comment type="caution">
    <text evidence="4">The sequence shown here is derived from an EMBL/GenBank/DDBJ whole genome shotgun (WGS) entry which is preliminary data.</text>
</comment>